<keyword evidence="10" id="KW-0812">Transmembrane</keyword>
<evidence type="ECO:0000256" key="2">
    <source>
        <dbReference type="ARBA" id="ARBA00022527"/>
    </source>
</evidence>
<keyword evidence="6" id="KW-0067">ATP-binding</keyword>
<reference evidence="13" key="2">
    <citation type="submission" date="2016-02" db="EMBL/GenBank/DDBJ databases">
        <title>Draft genome sequence of five rapidly growing Mycobacterium species.</title>
        <authorList>
            <person name="Katahira K."/>
            <person name="Gotou Y."/>
            <person name="Iida K."/>
            <person name="Ogura Y."/>
            <person name="Hayashi T."/>
        </authorList>
    </citation>
    <scope>NUCLEOTIDE SEQUENCE [LARGE SCALE GENOMIC DNA]</scope>
    <source>
        <strain evidence="13">JCM15654</strain>
    </source>
</reference>
<dbReference type="InterPro" id="IPR008271">
    <property type="entry name" value="Ser/Thr_kinase_AS"/>
</dbReference>
<keyword evidence="10" id="KW-1133">Transmembrane helix</keyword>
<dbReference type="STRING" id="146020.RMCB_3677"/>
<evidence type="ECO:0000256" key="5">
    <source>
        <dbReference type="ARBA" id="ARBA00022777"/>
    </source>
</evidence>
<evidence type="ECO:0000313" key="13">
    <source>
        <dbReference type="Proteomes" id="UP000069620"/>
    </source>
</evidence>
<keyword evidence="10" id="KW-0472">Membrane</keyword>
<feature type="domain" description="Protein kinase" evidence="11">
    <location>
        <begin position="12"/>
        <end position="279"/>
    </location>
</feature>
<evidence type="ECO:0000256" key="1">
    <source>
        <dbReference type="ARBA" id="ARBA00012513"/>
    </source>
</evidence>
<comment type="caution">
    <text evidence="12">The sequence shown here is derived from an EMBL/GenBank/DDBJ whole genome shotgun (WGS) entry which is preliminary data.</text>
</comment>
<dbReference type="Proteomes" id="UP000069620">
    <property type="component" value="Unassembled WGS sequence"/>
</dbReference>
<comment type="catalytic activity">
    <reaction evidence="8">
        <text>L-seryl-[protein] + ATP = O-phospho-L-seryl-[protein] + ADP + H(+)</text>
        <dbReference type="Rhea" id="RHEA:17989"/>
        <dbReference type="Rhea" id="RHEA-COMP:9863"/>
        <dbReference type="Rhea" id="RHEA-COMP:11604"/>
        <dbReference type="ChEBI" id="CHEBI:15378"/>
        <dbReference type="ChEBI" id="CHEBI:29999"/>
        <dbReference type="ChEBI" id="CHEBI:30616"/>
        <dbReference type="ChEBI" id="CHEBI:83421"/>
        <dbReference type="ChEBI" id="CHEBI:456216"/>
        <dbReference type="EC" id="2.7.11.1"/>
    </reaction>
</comment>
<dbReference type="Gene3D" id="3.30.200.20">
    <property type="entry name" value="Phosphorylase Kinase, domain 1"/>
    <property type="match status" value="1"/>
</dbReference>
<evidence type="ECO:0000256" key="8">
    <source>
        <dbReference type="ARBA" id="ARBA00048679"/>
    </source>
</evidence>
<keyword evidence="2 12" id="KW-0723">Serine/threonine-protein kinase</keyword>
<dbReference type="EMBL" id="BCSX01000033">
    <property type="protein sequence ID" value="GAS89581.1"/>
    <property type="molecule type" value="Genomic_DNA"/>
</dbReference>
<dbReference type="SUPFAM" id="SSF56112">
    <property type="entry name" value="Protein kinase-like (PK-like)"/>
    <property type="match status" value="1"/>
</dbReference>
<evidence type="ECO:0000256" key="10">
    <source>
        <dbReference type="SAM" id="Phobius"/>
    </source>
</evidence>
<dbReference type="GO" id="GO:0080090">
    <property type="term" value="P:regulation of primary metabolic process"/>
    <property type="evidence" value="ECO:0007669"/>
    <property type="project" value="UniProtKB-ARBA"/>
</dbReference>
<feature type="transmembrane region" description="Helical" evidence="10">
    <location>
        <begin position="304"/>
        <end position="325"/>
    </location>
</feature>
<keyword evidence="13" id="KW-1185">Reference proteome</keyword>
<keyword evidence="4" id="KW-0547">Nucleotide-binding</keyword>
<dbReference type="PANTHER" id="PTHR43289">
    <property type="entry name" value="MITOGEN-ACTIVATED PROTEIN KINASE KINASE KINASE 20-RELATED"/>
    <property type="match status" value="1"/>
</dbReference>
<dbReference type="InterPro" id="IPR000719">
    <property type="entry name" value="Prot_kinase_dom"/>
</dbReference>
<feature type="region of interest" description="Disordered" evidence="9">
    <location>
        <begin position="330"/>
        <end position="364"/>
    </location>
</feature>
<organism evidence="12 13">
    <name type="scientific">Mycolicibacterium brisbanense</name>
    <dbReference type="NCBI Taxonomy" id="146020"/>
    <lineage>
        <taxon>Bacteria</taxon>
        <taxon>Bacillati</taxon>
        <taxon>Actinomycetota</taxon>
        <taxon>Actinomycetes</taxon>
        <taxon>Mycobacteriales</taxon>
        <taxon>Mycobacteriaceae</taxon>
        <taxon>Mycolicibacterium</taxon>
    </lineage>
</organism>
<keyword evidence="5 12" id="KW-0418">Kinase</keyword>
<dbReference type="OrthoDB" id="5622056at2"/>
<dbReference type="AlphaFoldDB" id="A0A100W0U4"/>
<dbReference type="Pfam" id="PF00069">
    <property type="entry name" value="Pkinase"/>
    <property type="match status" value="1"/>
</dbReference>
<dbReference type="PROSITE" id="PS00108">
    <property type="entry name" value="PROTEIN_KINASE_ST"/>
    <property type="match status" value="1"/>
</dbReference>
<evidence type="ECO:0000313" key="12">
    <source>
        <dbReference type="EMBL" id="GAS89581.1"/>
    </source>
</evidence>
<dbReference type="GO" id="GO:0005524">
    <property type="term" value="F:ATP binding"/>
    <property type="evidence" value="ECO:0007669"/>
    <property type="project" value="UniProtKB-KW"/>
</dbReference>
<reference evidence="13" key="1">
    <citation type="journal article" date="2016" name="Genome Announc.">
        <title>Draft Genome Sequences of Five Rapidly Growing Mycobacterium Species, M. thermoresistibile, M. fortuitum subsp. acetamidolyticum, M. canariasense, M. brisbanense, and M. novocastrense.</title>
        <authorList>
            <person name="Katahira K."/>
            <person name="Ogura Y."/>
            <person name="Gotoh Y."/>
            <person name="Hayashi T."/>
        </authorList>
    </citation>
    <scope>NUCLEOTIDE SEQUENCE [LARGE SCALE GENOMIC DNA]</scope>
    <source>
        <strain evidence="13">JCM15654</strain>
    </source>
</reference>
<dbReference type="EC" id="2.7.11.1" evidence="1"/>
<dbReference type="Gene3D" id="1.10.510.10">
    <property type="entry name" value="Transferase(Phosphotransferase) domain 1"/>
    <property type="match status" value="1"/>
</dbReference>
<name>A0A100W0U4_9MYCO</name>
<feature type="compositionally biased region" description="Pro residues" evidence="9">
    <location>
        <begin position="351"/>
        <end position="360"/>
    </location>
</feature>
<evidence type="ECO:0000256" key="3">
    <source>
        <dbReference type="ARBA" id="ARBA00022679"/>
    </source>
</evidence>
<dbReference type="PANTHER" id="PTHR43289:SF6">
    <property type="entry name" value="SERINE_THREONINE-PROTEIN KINASE NEKL-3"/>
    <property type="match status" value="1"/>
</dbReference>
<dbReference type="InterPro" id="IPR011009">
    <property type="entry name" value="Kinase-like_dom_sf"/>
</dbReference>
<dbReference type="FunFam" id="3.30.200.20:FF:000035">
    <property type="entry name" value="Serine/threonine protein kinase Stk1"/>
    <property type="match status" value="1"/>
</dbReference>
<feature type="compositionally biased region" description="Low complexity" evidence="9">
    <location>
        <begin position="334"/>
        <end position="350"/>
    </location>
</feature>
<evidence type="ECO:0000259" key="11">
    <source>
        <dbReference type="PROSITE" id="PS50011"/>
    </source>
</evidence>
<keyword evidence="3" id="KW-0808">Transferase</keyword>
<gene>
    <name evidence="12" type="ORF">RMCB_3677</name>
</gene>
<comment type="catalytic activity">
    <reaction evidence="7">
        <text>L-threonyl-[protein] + ATP = O-phospho-L-threonyl-[protein] + ADP + H(+)</text>
        <dbReference type="Rhea" id="RHEA:46608"/>
        <dbReference type="Rhea" id="RHEA-COMP:11060"/>
        <dbReference type="Rhea" id="RHEA-COMP:11605"/>
        <dbReference type="ChEBI" id="CHEBI:15378"/>
        <dbReference type="ChEBI" id="CHEBI:30013"/>
        <dbReference type="ChEBI" id="CHEBI:30616"/>
        <dbReference type="ChEBI" id="CHEBI:61977"/>
        <dbReference type="ChEBI" id="CHEBI:456216"/>
        <dbReference type="EC" id="2.7.11.1"/>
    </reaction>
</comment>
<accession>A0A100W0U4</accession>
<evidence type="ECO:0000256" key="6">
    <source>
        <dbReference type="ARBA" id="ARBA00022840"/>
    </source>
</evidence>
<evidence type="ECO:0000256" key="9">
    <source>
        <dbReference type="SAM" id="MobiDB-lite"/>
    </source>
</evidence>
<proteinExistence type="predicted"/>
<dbReference type="PROSITE" id="PS50011">
    <property type="entry name" value="PROTEIN_KINASE_DOM"/>
    <property type="match status" value="1"/>
</dbReference>
<sequence>MPLAPGATFAGYTIVRPLGSGGMGEVYLAQHPRLPRRDALKVLPTAVSADGEYRERFNREADIAASLWHPHIVAIHDRGESQGQLWISMDYVDGTDAAKALRERHPGGMPKDEVCEIISAVAEALDYAHQRDLLHRDVKPANILLAQPDSDGQRILLADFGIARYASQASGLTATNMTVGTVAYAAPEQLLGMHLDGRADQYALAATAFHLLTGAPPFENSNPAVVISQHLSSSPPALAASHPHLAALDPVLTKAMAKDPNDRFERCVDFARALRHQLNAGDADGTQLAPVATAPRRRLLRPAVLIPAVLVVLLVAAIVVAAVEFRRADERPTAKTTTPAPTATTASPTTAAPPPPPPAPTETMTVTTTAPAAVVVGANCEPKGATGTTADGTTAYCSTLLSSGATIWSLTPDDIASPTVTVDPTETQLPTTDESPVRVCMQQTGKSRLECWMSIRRGNGAR</sequence>
<dbReference type="GO" id="GO:0004674">
    <property type="term" value="F:protein serine/threonine kinase activity"/>
    <property type="evidence" value="ECO:0007669"/>
    <property type="project" value="UniProtKB-KW"/>
</dbReference>
<evidence type="ECO:0000256" key="7">
    <source>
        <dbReference type="ARBA" id="ARBA00047899"/>
    </source>
</evidence>
<dbReference type="SMART" id="SM00220">
    <property type="entry name" value="S_TKc"/>
    <property type="match status" value="1"/>
</dbReference>
<dbReference type="RefSeq" id="WP_062829942.1">
    <property type="nucleotide sequence ID" value="NZ_BCSX01000033.1"/>
</dbReference>
<evidence type="ECO:0000256" key="4">
    <source>
        <dbReference type="ARBA" id="ARBA00022741"/>
    </source>
</evidence>
<protein>
    <recommendedName>
        <fullName evidence="1">non-specific serine/threonine protein kinase</fullName>
        <ecNumber evidence="1">2.7.11.1</ecNumber>
    </recommendedName>
</protein>
<dbReference type="CDD" id="cd14014">
    <property type="entry name" value="STKc_PknB_like"/>
    <property type="match status" value="1"/>
</dbReference>